<sequence>MLPLVKGMIGLVAADSEFWFDNHWISDATTVPCGMSRPTVQHVQHVELAGYSYCASHSRFHRGLKLYGELPPRTILPSAVWNPHGGRRRPAVMSGASQAWCSHPRVLTYFTVLRRSGLVRVSMFRRRWVAGCAAVLAFGLTACSGSSSGSGGVSPSATGSATESRYATPLKGICPSTVVIQANWWPGLPDGYLYQLLGPNPTIDVSKNRVEGPLGATGVRLQVRAGGPATGFQPVTSLLAQDDSILAGYVGTDEAVQASGRQPPVAVFAPYEKSPLALIWGDPAWNFTNVAEIRQSGATVLASASGTSFPDVFVREGSLAKSQVDTSYQGSPDRFVAADGKIVQQAFVTNEPYLLQHDVKAWGKPVKHLLLQDEYPAYISALAVRPDKVSTQRACLAKLVPLLQRAQRDYVANPAPVNQLLLKVVSTLHTGGFTLSSGLLAYGNATQKQLGLIADGSDGVLGSFDTARVGTLIGRLVPVFTAKGSTPKAGLVPSDLVTNEFLDKAVTLK</sequence>
<evidence type="ECO:0008006" key="3">
    <source>
        <dbReference type="Google" id="ProtNLM"/>
    </source>
</evidence>
<keyword evidence="2" id="KW-1185">Reference proteome</keyword>
<comment type="caution">
    <text evidence="1">The sequence shown here is derived from an EMBL/GenBank/DDBJ whole genome shotgun (WGS) entry which is preliminary data.</text>
</comment>
<organism evidence="1 2">
    <name type="scientific">Frankia torreyi</name>
    <dbReference type="NCBI Taxonomy" id="1856"/>
    <lineage>
        <taxon>Bacteria</taxon>
        <taxon>Bacillati</taxon>
        <taxon>Actinomycetota</taxon>
        <taxon>Actinomycetes</taxon>
        <taxon>Frankiales</taxon>
        <taxon>Frankiaceae</taxon>
        <taxon>Frankia</taxon>
    </lineage>
</organism>
<dbReference type="Proteomes" id="UP000032545">
    <property type="component" value="Unassembled WGS sequence"/>
</dbReference>
<reference evidence="2" key="1">
    <citation type="submission" date="2015-02" db="EMBL/GenBank/DDBJ databases">
        <title>Draft Genome of Frankia sp. CpI1-S.</title>
        <authorList>
            <person name="Oshone R.T."/>
            <person name="Ngom M."/>
            <person name="Ghodhbane-Gtari F."/>
            <person name="Gtari M."/>
            <person name="Morris K."/>
            <person name="Thomas K."/>
            <person name="Sen A."/>
            <person name="Tisa L.S."/>
        </authorList>
    </citation>
    <scope>NUCLEOTIDE SEQUENCE [LARGE SCALE GENOMIC DNA]</scope>
    <source>
        <strain evidence="2">CpI1-S</strain>
    </source>
</reference>
<proteinExistence type="predicted"/>
<evidence type="ECO:0000313" key="1">
    <source>
        <dbReference type="EMBL" id="KJE22358.1"/>
    </source>
</evidence>
<evidence type="ECO:0000313" key="2">
    <source>
        <dbReference type="Proteomes" id="UP000032545"/>
    </source>
</evidence>
<dbReference type="AlphaFoldDB" id="A0A0D8BDM3"/>
<dbReference type="PATRIC" id="fig|1502723.3.peg.2640"/>
<reference evidence="1 2" key="2">
    <citation type="journal article" date="2016" name="Genome Announc.">
        <title>Permanent Draft Genome Sequences for Two Variants of Frankia sp. Strain CpI1, the First Frankia Strain Isolated from Root Nodules of Comptonia peregrina.</title>
        <authorList>
            <person name="Oshone R."/>
            <person name="Hurst S.G.IV."/>
            <person name="Abebe-Akele F."/>
            <person name="Simpson S."/>
            <person name="Morris K."/>
            <person name="Thomas W.K."/>
            <person name="Tisa L.S."/>
        </authorList>
    </citation>
    <scope>NUCLEOTIDE SEQUENCE [LARGE SCALE GENOMIC DNA]</scope>
    <source>
        <strain evidence="2">CpI1-S</strain>
    </source>
</reference>
<name>A0A0D8BDM3_9ACTN</name>
<protein>
    <recommendedName>
        <fullName evidence="3">ABC-type nitrate/sulfonate/bicarbonate transport system, periplasmic component</fullName>
    </recommendedName>
</protein>
<dbReference type="Gene3D" id="3.40.190.10">
    <property type="entry name" value="Periplasmic binding protein-like II"/>
    <property type="match status" value="1"/>
</dbReference>
<dbReference type="EMBL" id="JYFN01000024">
    <property type="protein sequence ID" value="KJE22358.1"/>
    <property type="molecule type" value="Genomic_DNA"/>
</dbReference>
<gene>
    <name evidence="1" type="ORF">FF36_03230</name>
</gene>
<accession>A0A0D8BDM3</accession>